<accession>A0A915JKT8</accession>
<organism evidence="1 2">
    <name type="scientific">Romanomermis culicivorax</name>
    <name type="common">Nematode worm</name>
    <dbReference type="NCBI Taxonomy" id="13658"/>
    <lineage>
        <taxon>Eukaryota</taxon>
        <taxon>Metazoa</taxon>
        <taxon>Ecdysozoa</taxon>
        <taxon>Nematoda</taxon>
        <taxon>Enoplea</taxon>
        <taxon>Dorylaimia</taxon>
        <taxon>Mermithida</taxon>
        <taxon>Mermithoidea</taxon>
        <taxon>Mermithidae</taxon>
        <taxon>Romanomermis</taxon>
    </lineage>
</organism>
<evidence type="ECO:0000313" key="1">
    <source>
        <dbReference type="Proteomes" id="UP000887565"/>
    </source>
</evidence>
<dbReference type="WBParaSite" id="nRc.2.0.1.t26785-RA">
    <property type="protein sequence ID" value="nRc.2.0.1.t26785-RA"/>
    <property type="gene ID" value="nRc.2.0.1.g26785"/>
</dbReference>
<sequence length="80" mass="8947">IASSSFLGFFQGVFYSGPPKVKLYGIKGTVLPLVVHNFCTMELVKKGINKCYRNYELSRCLRLSVEYTIFGGKAVIEFAT</sequence>
<name>A0A915JKT8_ROMCU</name>
<keyword evidence="1" id="KW-1185">Reference proteome</keyword>
<dbReference type="AlphaFoldDB" id="A0A915JKT8"/>
<evidence type="ECO:0000313" key="2">
    <source>
        <dbReference type="WBParaSite" id="nRc.2.0.1.t26785-RA"/>
    </source>
</evidence>
<reference evidence="2" key="1">
    <citation type="submission" date="2022-11" db="UniProtKB">
        <authorList>
            <consortium name="WormBaseParasite"/>
        </authorList>
    </citation>
    <scope>IDENTIFICATION</scope>
</reference>
<proteinExistence type="predicted"/>
<protein>
    <submittedName>
        <fullName evidence="2">Uncharacterized protein</fullName>
    </submittedName>
</protein>
<dbReference type="Proteomes" id="UP000887565">
    <property type="component" value="Unplaced"/>
</dbReference>